<keyword evidence="4" id="KW-0436">Ligase</keyword>
<organism evidence="4">
    <name type="scientific">Nocardia farcinica</name>
    <dbReference type="NCBI Taxonomy" id="37329"/>
    <lineage>
        <taxon>Bacteria</taxon>
        <taxon>Bacillati</taxon>
        <taxon>Actinomycetota</taxon>
        <taxon>Actinomycetes</taxon>
        <taxon>Mycobacteriales</taxon>
        <taxon>Nocardiaceae</taxon>
        <taxon>Nocardia</taxon>
    </lineage>
</organism>
<protein>
    <submittedName>
        <fullName evidence="4">Acetone carboxylase beta subunit</fullName>
        <ecNumber evidence="4">6.4.1.6</ecNumber>
    </submittedName>
</protein>
<name>A0A449GFA8_NOCFR</name>
<evidence type="ECO:0000259" key="2">
    <source>
        <dbReference type="Pfam" id="PF05378"/>
    </source>
</evidence>
<sequence>MRVATDIGGTFTDLAYIDDNGTLRLEKSSSTPGHFEIGVDNVLGKAGIDAGCDVDAFIHGTTVVINALLERKGTTTALLTTAGFRDVLEIGRASRPDLYNFRYRKPEQFVPRHLRFDIDERCDQDGNEIRPLSEEECRRAAIAAREAGAKAIAISFLHAYANPAHERRCADLIRGIWPEAFITMSHECTQEWREYERTNTAVLNAYVQETATTYLDLLERGLDKREITKSLFVMQSNGGVVSFPHARDLPITLVESGPSAGVMAAARLGARSGRPDVITLDIGGTTAKTSLIDNGEVRITTDYIVDWSPERAGYPIKAPVVDIVEIGAGGGSIAWVDELGRLGLGPESAGADPGPACYARGGTRPTLTDANLVAGRIDPDYFLGGQMEVSLEHARAALATIAEPLGLTIEDAALGVIRLANAKMINAIKLVSVRRGYDPRDFHLMAFGGGGPVHAVALGAELRVKGVIIPPAPGNFSAVGMLLTNLRADWVRTRVLPVSGESADEVADLWRELENRAGEYFARENVDRSEVTLARAVDLRYEGQEHTVTLPIDADATAEAILADFHRAHERAYTFSLEVPVQFVNFHLTAHGPDNSSLEALHTSSGDVTEAAPKGHRMVLFDRTGQVRAEIYERRDLPTGVRIDGPVVIEEPASATVVEPGQHVLVDEWGNLVVEWNNDSSQEESVL</sequence>
<dbReference type="RefSeq" id="WP_137353108.1">
    <property type="nucleotide sequence ID" value="NZ_CAACYE020000001.1"/>
</dbReference>
<dbReference type="InterPro" id="IPR002821">
    <property type="entry name" value="Hydantoinase_A"/>
</dbReference>
<dbReference type="Pfam" id="PF05378">
    <property type="entry name" value="Hydant_A_N"/>
    <property type="match status" value="1"/>
</dbReference>
<dbReference type="EC" id="6.4.1.6" evidence="4"/>
<evidence type="ECO:0000313" key="4">
    <source>
        <dbReference type="EMBL" id="VFA84385.1"/>
    </source>
</evidence>
<reference evidence="4" key="1">
    <citation type="submission" date="2019-02" db="EMBL/GenBank/DDBJ databases">
        <authorList>
            <consortium name="Pathogen Informatics"/>
        </authorList>
    </citation>
    <scope>NUCLEOTIDE SEQUENCE</scope>
    <source>
        <strain evidence="4">3012STDY6733949</strain>
    </source>
</reference>
<dbReference type="PANTHER" id="PTHR11365:SF23">
    <property type="entry name" value="HYPOTHETICAL 5-OXOPROLINASE (EUROFUNG)-RELATED"/>
    <property type="match status" value="1"/>
</dbReference>
<feature type="domain" description="Acetophenone carboxylase-like C-terminal" evidence="3">
    <location>
        <begin position="502"/>
        <end position="669"/>
    </location>
</feature>
<feature type="domain" description="Hydantoinase/oxoprolinase N-terminal" evidence="2">
    <location>
        <begin position="2"/>
        <end position="174"/>
    </location>
</feature>
<dbReference type="AlphaFoldDB" id="A0A449GFA8"/>
<dbReference type="GO" id="GO:0018710">
    <property type="term" value="F:acetone carboxylase activity"/>
    <property type="evidence" value="ECO:0007669"/>
    <property type="project" value="UniProtKB-EC"/>
</dbReference>
<dbReference type="Pfam" id="PF19278">
    <property type="entry name" value="Hydant_A_C"/>
    <property type="match status" value="1"/>
</dbReference>
<dbReference type="GO" id="GO:0005829">
    <property type="term" value="C:cytosol"/>
    <property type="evidence" value="ECO:0007669"/>
    <property type="project" value="TreeGrafter"/>
</dbReference>
<dbReference type="InterPro" id="IPR045079">
    <property type="entry name" value="Oxoprolinase-like"/>
</dbReference>
<dbReference type="GO" id="GO:0017168">
    <property type="term" value="F:5-oxoprolinase (ATP-hydrolyzing) activity"/>
    <property type="evidence" value="ECO:0007669"/>
    <property type="project" value="TreeGrafter"/>
</dbReference>
<dbReference type="Pfam" id="PF01968">
    <property type="entry name" value="Hydantoinase_A"/>
    <property type="match status" value="1"/>
</dbReference>
<dbReference type="InterPro" id="IPR008040">
    <property type="entry name" value="Hydant_A_N"/>
</dbReference>
<accession>A0A449GFA8</accession>
<dbReference type="EMBL" id="CAACYE010000005">
    <property type="protein sequence ID" value="VFA84385.1"/>
    <property type="molecule type" value="Genomic_DNA"/>
</dbReference>
<proteinExistence type="predicted"/>
<evidence type="ECO:0000259" key="1">
    <source>
        <dbReference type="Pfam" id="PF01968"/>
    </source>
</evidence>
<dbReference type="GO" id="GO:0006749">
    <property type="term" value="P:glutathione metabolic process"/>
    <property type="evidence" value="ECO:0007669"/>
    <property type="project" value="TreeGrafter"/>
</dbReference>
<evidence type="ECO:0000259" key="3">
    <source>
        <dbReference type="Pfam" id="PF19278"/>
    </source>
</evidence>
<dbReference type="SUPFAM" id="SSF53067">
    <property type="entry name" value="Actin-like ATPase domain"/>
    <property type="match status" value="1"/>
</dbReference>
<dbReference type="PANTHER" id="PTHR11365">
    <property type="entry name" value="5-OXOPROLINASE RELATED"/>
    <property type="match status" value="1"/>
</dbReference>
<dbReference type="InterPro" id="IPR043129">
    <property type="entry name" value="ATPase_NBD"/>
</dbReference>
<feature type="domain" description="Hydantoinase A/oxoprolinase" evidence="1">
    <location>
        <begin position="197"/>
        <end position="489"/>
    </location>
</feature>
<gene>
    <name evidence="4" type="primary">acxA_2</name>
    <name evidence="4" type="ORF">NCTC1935_02214</name>
</gene>
<dbReference type="InterPro" id="IPR049517">
    <property type="entry name" value="ACX-like_C"/>
</dbReference>